<reference evidence="1 2" key="1">
    <citation type="submission" date="2020-05" db="EMBL/GenBank/DDBJ databases">
        <title>Novel Mycoplasma species detected in Mirounga angustirostris (northern elephant seal) from the USA.</title>
        <authorList>
            <person name="Volokhov D.V."/>
        </authorList>
    </citation>
    <scope>NUCLEOTIDE SEQUENCE [LARGE SCALE GENOMIC DNA]</scope>
    <source>
        <strain evidence="1 2">Mirounga ES2806-GEN</strain>
    </source>
</reference>
<organism evidence="1 2">
    <name type="scientific">Mycoplasma miroungigenitalium</name>
    <dbReference type="NCBI Taxonomy" id="754515"/>
    <lineage>
        <taxon>Bacteria</taxon>
        <taxon>Bacillati</taxon>
        <taxon>Mycoplasmatota</taxon>
        <taxon>Mollicutes</taxon>
        <taxon>Mycoplasmataceae</taxon>
        <taxon>Mycoplasma</taxon>
    </lineage>
</organism>
<protein>
    <submittedName>
        <fullName evidence="1">Uncharacterized protein</fullName>
    </submittedName>
</protein>
<evidence type="ECO:0000313" key="2">
    <source>
        <dbReference type="Proteomes" id="UP000500686"/>
    </source>
</evidence>
<dbReference type="EMBL" id="CP053096">
    <property type="protein sequence ID" value="QJR43825.1"/>
    <property type="molecule type" value="Genomic_DNA"/>
</dbReference>
<dbReference type="RefSeq" id="WP_171111996.1">
    <property type="nucleotide sequence ID" value="NZ_CP053096.1"/>
</dbReference>
<dbReference type="KEGG" id="mmir:HLA87_03500"/>
<proteinExistence type="predicted"/>
<dbReference type="Proteomes" id="UP000500686">
    <property type="component" value="Chromosome"/>
</dbReference>
<dbReference type="PROSITE" id="PS51257">
    <property type="entry name" value="PROKAR_LIPOPROTEIN"/>
    <property type="match status" value="1"/>
</dbReference>
<evidence type="ECO:0000313" key="1">
    <source>
        <dbReference type="EMBL" id="QJR43825.1"/>
    </source>
</evidence>
<accession>A0A6M4JBU3</accession>
<name>A0A6M4JBU3_9MOLU</name>
<gene>
    <name evidence="1" type="ORF">HLA87_03500</name>
</gene>
<sequence length="189" mass="21784">MKKILMFLTPISIFCPVALSASCLDGTFNEHADDWNFSDFETTISNPKNIKTETIKVTFKQNYSSKAIENIIIPEIKDIKTKQDAEKFIQNKLRISLVATRPHSGWDVAGGAYDHIHEEIINDVFKDHTKVLRFEMQLIEGDNSFIKLENNKLTFKAKFASKNFDSKKPSEPLYYFTHNFELDLEKNNG</sequence>
<keyword evidence="2" id="KW-1185">Reference proteome</keyword>
<dbReference type="AlphaFoldDB" id="A0A6M4JBU3"/>